<keyword evidence="4 8" id="KW-0418">Kinase</keyword>
<gene>
    <name evidence="8" type="primary">lacC</name>
    <name evidence="8" type="ORF">KS4_20910</name>
</gene>
<dbReference type="Proteomes" id="UP000317369">
    <property type="component" value="Chromosome"/>
</dbReference>
<proteinExistence type="inferred from homology"/>
<dbReference type="RefSeq" id="WP_145077545.1">
    <property type="nucleotide sequence ID" value="NZ_CP036425.1"/>
</dbReference>
<dbReference type="OrthoDB" id="9801219at2"/>
<keyword evidence="3" id="KW-0547">Nucleotide-binding</keyword>
<evidence type="ECO:0000259" key="7">
    <source>
        <dbReference type="Pfam" id="PF00294"/>
    </source>
</evidence>
<evidence type="ECO:0000313" key="8">
    <source>
        <dbReference type="EMBL" id="QDU34029.1"/>
    </source>
</evidence>
<keyword evidence="2 6" id="KW-0808">Transferase</keyword>
<dbReference type="GO" id="GO:0008443">
    <property type="term" value="F:phosphofructokinase activity"/>
    <property type="evidence" value="ECO:0007669"/>
    <property type="project" value="TreeGrafter"/>
</dbReference>
<feature type="domain" description="Carbohydrate kinase PfkB" evidence="7">
    <location>
        <begin position="17"/>
        <end position="314"/>
    </location>
</feature>
<dbReference type="PANTHER" id="PTHR46566:SF2">
    <property type="entry name" value="ATP-DEPENDENT 6-PHOSPHOFRUCTOKINASE ISOZYME 2"/>
    <property type="match status" value="1"/>
</dbReference>
<comment type="similarity">
    <text evidence="1">Belongs to the carbohydrate kinase PfkB family.</text>
</comment>
<dbReference type="GO" id="GO:0009024">
    <property type="term" value="F:tagatose-6-phosphate kinase activity"/>
    <property type="evidence" value="ECO:0007669"/>
    <property type="project" value="UniProtKB-EC"/>
</dbReference>
<evidence type="ECO:0000256" key="6">
    <source>
        <dbReference type="PIRNR" id="PIRNR000535"/>
    </source>
</evidence>
<evidence type="ECO:0000256" key="5">
    <source>
        <dbReference type="ARBA" id="ARBA00022840"/>
    </source>
</evidence>
<organism evidence="8 9">
    <name type="scientific">Poriferisphaera corsica</name>
    <dbReference type="NCBI Taxonomy" id="2528020"/>
    <lineage>
        <taxon>Bacteria</taxon>
        <taxon>Pseudomonadati</taxon>
        <taxon>Planctomycetota</taxon>
        <taxon>Phycisphaerae</taxon>
        <taxon>Phycisphaerales</taxon>
        <taxon>Phycisphaeraceae</taxon>
        <taxon>Poriferisphaera</taxon>
    </lineage>
</organism>
<dbReference type="InterPro" id="IPR011611">
    <property type="entry name" value="PfkB_dom"/>
</dbReference>
<dbReference type="Gene3D" id="3.40.1190.20">
    <property type="match status" value="1"/>
</dbReference>
<dbReference type="InterPro" id="IPR017583">
    <property type="entry name" value="Tagatose/fructose_Pkinase"/>
</dbReference>
<dbReference type="GO" id="GO:0005524">
    <property type="term" value="F:ATP binding"/>
    <property type="evidence" value="ECO:0007669"/>
    <property type="project" value="UniProtKB-KW"/>
</dbReference>
<dbReference type="InterPro" id="IPR002173">
    <property type="entry name" value="Carboh/pur_kinase_PfkB_CS"/>
</dbReference>
<dbReference type="AlphaFoldDB" id="A0A517YUV2"/>
<evidence type="ECO:0000256" key="1">
    <source>
        <dbReference type="ARBA" id="ARBA00010688"/>
    </source>
</evidence>
<dbReference type="CDD" id="cd01164">
    <property type="entry name" value="FruK_PfkB_like"/>
    <property type="match status" value="1"/>
</dbReference>
<accession>A0A517YUV2</accession>
<dbReference type="KEGG" id="pcor:KS4_20910"/>
<dbReference type="PANTHER" id="PTHR46566">
    <property type="entry name" value="1-PHOSPHOFRUCTOKINASE-RELATED"/>
    <property type="match status" value="1"/>
</dbReference>
<evidence type="ECO:0000256" key="4">
    <source>
        <dbReference type="ARBA" id="ARBA00022777"/>
    </source>
</evidence>
<dbReference type="NCBIfam" id="TIGR03168">
    <property type="entry name" value="1-PFK"/>
    <property type="match status" value="1"/>
</dbReference>
<dbReference type="InterPro" id="IPR029056">
    <property type="entry name" value="Ribokinase-like"/>
</dbReference>
<protein>
    <submittedName>
        <fullName evidence="8">Tagatose-6-phosphate kinase</fullName>
        <ecNumber evidence="8">2.7.1.144</ecNumber>
    </submittedName>
</protein>
<reference evidence="8 9" key="1">
    <citation type="submission" date="2019-02" db="EMBL/GenBank/DDBJ databases">
        <title>Deep-cultivation of Planctomycetes and their phenomic and genomic characterization uncovers novel biology.</title>
        <authorList>
            <person name="Wiegand S."/>
            <person name="Jogler M."/>
            <person name="Boedeker C."/>
            <person name="Pinto D."/>
            <person name="Vollmers J."/>
            <person name="Rivas-Marin E."/>
            <person name="Kohn T."/>
            <person name="Peeters S.H."/>
            <person name="Heuer A."/>
            <person name="Rast P."/>
            <person name="Oberbeckmann S."/>
            <person name="Bunk B."/>
            <person name="Jeske O."/>
            <person name="Meyerdierks A."/>
            <person name="Storesund J.E."/>
            <person name="Kallscheuer N."/>
            <person name="Luecker S."/>
            <person name="Lage O.M."/>
            <person name="Pohl T."/>
            <person name="Merkel B.J."/>
            <person name="Hornburger P."/>
            <person name="Mueller R.-W."/>
            <person name="Bruemmer F."/>
            <person name="Labrenz M."/>
            <person name="Spormann A.M."/>
            <person name="Op den Camp H."/>
            <person name="Overmann J."/>
            <person name="Amann R."/>
            <person name="Jetten M.S.M."/>
            <person name="Mascher T."/>
            <person name="Medema M.H."/>
            <person name="Devos D.P."/>
            <person name="Kaster A.-K."/>
            <person name="Ovreas L."/>
            <person name="Rohde M."/>
            <person name="Galperin M.Y."/>
            <person name="Jogler C."/>
        </authorList>
    </citation>
    <scope>NUCLEOTIDE SEQUENCE [LARGE SCALE GENOMIC DNA]</scope>
    <source>
        <strain evidence="8 9">KS4</strain>
    </source>
</reference>
<keyword evidence="9" id="KW-1185">Reference proteome</keyword>
<dbReference type="EC" id="2.7.1.144" evidence="8"/>
<dbReference type="PROSITE" id="PS00583">
    <property type="entry name" value="PFKB_KINASES_1"/>
    <property type="match status" value="1"/>
</dbReference>
<dbReference type="GO" id="GO:0005829">
    <property type="term" value="C:cytosol"/>
    <property type="evidence" value="ECO:0007669"/>
    <property type="project" value="TreeGrafter"/>
</dbReference>
<name>A0A517YUV2_9BACT</name>
<dbReference type="Pfam" id="PF00294">
    <property type="entry name" value="PfkB"/>
    <property type="match status" value="1"/>
</dbReference>
<sequence>MSKSLSIITVTLNTASDRVLQADNFTVGSHTRATQLLRYPAGKGINVSRTLARLGWMSVATGFVGQQHADEFEQSLRDAEPGSIRNQLLTVPGSTRENITIIDTANNSDTHIRTEGYTINSHNLGRITTKIGLLARPESILVFSGSLPEGIDLADFYTLVNIAFSAGSRVILDIDGHALRHILNIDSSQSSPSQPAQKICYMAKPNQQELADLLNLPSFNTFDEILNAARLLATRVEWVVVTLGSDGAILIDPQGNAYKGHVDINPDQIINTVGCGDTMLAGLIDAQMRNLPADQLLRSALAIATANAAQIGVAEYDLSQVQSLVEETIITPIAS</sequence>
<evidence type="ECO:0000256" key="3">
    <source>
        <dbReference type="ARBA" id="ARBA00022741"/>
    </source>
</evidence>
<keyword evidence="5" id="KW-0067">ATP-binding</keyword>
<dbReference type="PIRSF" id="PIRSF000535">
    <property type="entry name" value="1PFK/6PFK/LacC"/>
    <property type="match status" value="1"/>
</dbReference>
<evidence type="ECO:0000313" key="9">
    <source>
        <dbReference type="Proteomes" id="UP000317369"/>
    </source>
</evidence>
<dbReference type="EMBL" id="CP036425">
    <property type="protein sequence ID" value="QDU34029.1"/>
    <property type="molecule type" value="Genomic_DNA"/>
</dbReference>
<evidence type="ECO:0000256" key="2">
    <source>
        <dbReference type="ARBA" id="ARBA00022679"/>
    </source>
</evidence>
<dbReference type="SUPFAM" id="SSF53613">
    <property type="entry name" value="Ribokinase-like"/>
    <property type="match status" value="1"/>
</dbReference>